<feature type="domain" description="DUF7847" evidence="2">
    <location>
        <begin position="15"/>
        <end position="268"/>
    </location>
</feature>
<proteinExistence type="predicted"/>
<accession>A0A1Y2MSC1</accession>
<dbReference type="Proteomes" id="UP000194360">
    <property type="component" value="Unassembled WGS sequence"/>
</dbReference>
<feature type="transmembrane region" description="Helical" evidence="1">
    <location>
        <begin position="156"/>
        <end position="188"/>
    </location>
</feature>
<gene>
    <name evidence="3" type="ORF">BG845_04286</name>
</gene>
<dbReference type="InterPro" id="IPR057169">
    <property type="entry name" value="DUF7847"/>
</dbReference>
<feature type="transmembrane region" description="Helical" evidence="1">
    <location>
        <begin position="33"/>
        <end position="53"/>
    </location>
</feature>
<reference evidence="3 4" key="1">
    <citation type="submission" date="2016-09" db="EMBL/GenBank/DDBJ databases">
        <title>Pseudonocardia autotrophica DSM535, a candidate organism with high potential of specific P450 cytochromes.</title>
        <authorList>
            <person name="Grumaz C."/>
            <person name="Vainshtein Y."/>
            <person name="Kirstahler P."/>
            <person name="Sohn K."/>
        </authorList>
    </citation>
    <scope>NUCLEOTIDE SEQUENCE [LARGE SCALE GENOMIC DNA]</scope>
    <source>
        <strain evidence="3 4">DSM 535</strain>
    </source>
</reference>
<comment type="caution">
    <text evidence="3">The sequence shown here is derived from an EMBL/GenBank/DDBJ whole genome shotgun (WGS) entry which is preliminary data.</text>
</comment>
<keyword evidence="4" id="KW-1185">Reference proteome</keyword>
<sequence length="299" mass="31246">MTDEDRPGIVPLRPLDALEIVGGAVRLARRYPLVVLGPAFLVALVIGATQYGIQLSGAAVPEPGQGLTDVFVDSLVSAIPLSLLYAAVLPPMLGMVLSALRPAVLGRGTSLAQAWATTRPRLPSLYGLQIGLTLLGLVPILLLVGVAVPMAGAGGVAVVVAVLIMLVGYLALTWIGVLLYPATAVIVVEGLGLRDALWRSVELVRGSWWRFFGVQLLAVLLLMVAGMVVMLPLMFLGIGLAIAGAGPAPIVVGTLLASTVLMTLALAVGPGVIGLLHQDQRIRRERYDLDLAREAAQGW</sequence>
<dbReference type="STRING" id="2074.BG845_04286"/>
<feature type="transmembrane region" description="Helical" evidence="1">
    <location>
        <begin position="209"/>
        <end position="242"/>
    </location>
</feature>
<feature type="transmembrane region" description="Helical" evidence="1">
    <location>
        <begin position="248"/>
        <end position="276"/>
    </location>
</feature>
<dbReference type="EMBL" id="MIGB01000025">
    <property type="protein sequence ID" value="OSY38113.1"/>
    <property type="molecule type" value="Genomic_DNA"/>
</dbReference>
<evidence type="ECO:0000313" key="3">
    <source>
        <dbReference type="EMBL" id="OSY38113.1"/>
    </source>
</evidence>
<evidence type="ECO:0000259" key="2">
    <source>
        <dbReference type="Pfam" id="PF25231"/>
    </source>
</evidence>
<evidence type="ECO:0000313" key="4">
    <source>
        <dbReference type="Proteomes" id="UP000194360"/>
    </source>
</evidence>
<keyword evidence="1" id="KW-0812">Transmembrane</keyword>
<dbReference type="AlphaFoldDB" id="A0A1Y2MSC1"/>
<feature type="transmembrane region" description="Helical" evidence="1">
    <location>
        <begin position="125"/>
        <end position="150"/>
    </location>
</feature>
<dbReference type="RefSeq" id="WP_085914475.1">
    <property type="nucleotide sequence ID" value="NZ_AP018920.1"/>
</dbReference>
<dbReference type="OrthoDB" id="121140at2"/>
<evidence type="ECO:0000256" key="1">
    <source>
        <dbReference type="SAM" id="Phobius"/>
    </source>
</evidence>
<protein>
    <recommendedName>
        <fullName evidence="2">DUF7847 domain-containing protein</fullName>
    </recommendedName>
</protein>
<name>A0A1Y2MSC1_PSEAH</name>
<keyword evidence="1" id="KW-0472">Membrane</keyword>
<organism evidence="3 4">
    <name type="scientific">Pseudonocardia autotrophica</name>
    <name type="common">Amycolata autotrophica</name>
    <name type="synonym">Nocardia autotrophica</name>
    <dbReference type="NCBI Taxonomy" id="2074"/>
    <lineage>
        <taxon>Bacteria</taxon>
        <taxon>Bacillati</taxon>
        <taxon>Actinomycetota</taxon>
        <taxon>Actinomycetes</taxon>
        <taxon>Pseudonocardiales</taxon>
        <taxon>Pseudonocardiaceae</taxon>
        <taxon>Pseudonocardia</taxon>
    </lineage>
</organism>
<keyword evidence="1" id="KW-1133">Transmembrane helix</keyword>
<feature type="transmembrane region" description="Helical" evidence="1">
    <location>
        <begin position="83"/>
        <end position="104"/>
    </location>
</feature>
<dbReference type="Pfam" id="PF25231">
    <property type="entry name" value="DUF7847"/>
    <property type="match status" value="1"/>
</dbReference>